<dbReference type="SUPFAM" id="SSF55031">
    <property type="entry name" value="Bacterial exopeptidase dimerisation domain"/>
    <property type="match status" value="1"/>
</dbReference>
<evidence type="ECO:0000313" key="3">
    <source>
        <dbReference type="Proteomes" id="UP001610335"/>
    </source>
</evidence>
<evidence type="ECO:0000256" key="1">
    <source>
        <dbReference type="PIRNR" id="PIRNR037226"/>
    </source>
</evidence>
<accession>A0ABR4IBS7</accession>
<dbReference type="InterPro" id="IPR036264">
    <property type="entry name" value="Bact_exopeptidase_dim_dom"/>
</dbReference>
<dbReference type="EMBL" id="JBFXLS010000039">
    <property type="protein sequence ID" value="KAL2825077.1"/>
    <property type="molecule type" value="Genomic_DNA"/>
</dbReference>
<reference evidence="2 3" key="1">
    <citation type="submission" date="2024-07" db="EMBL/GenBank/DDBJ databases">
        <title>Section-level genome sequencing and comparative genomics of Aspergillus sections Usti and Cavernicolus.</title>
        <authorList>
            <consortium name="Lawrence Berkeley National Laboratory"/>
            <person name="Nybo J.L."/>
            <person name="Vesth T.C."/>
            <person name="Theobald S."/>
            <person name="Frisvad J.C."/>
            <person name="Larsen T.O."/>
            <person name="Kjaerboelling I."/>
            <person name="Rothschild-Mancinelli K."/>
            <person name="Lyhne E.K."/>
            <person name="Kogle M.E."/>
            <person name="Barry K."/>
            <person name="Clum A."/>
            <person name="Na H."/>
            <person name="Ledsgaard L."/>
            <person name="Lin J."/>
            <person name="Lipzen A."/>
            <person name="Kuo A."/>
            <person name="Riley R."/>
            <person name="Mondo S."/>
            <person name="LaButti K."/>
            <person name="Haridas S."/>
            <person name="Pangalinan J."/>
            <person name="Salamov A.A."/>
            <person name="Simmons B.A."/>
            <person name="Magnuson J.K."/>
            <person name="Chen J."/>
            <person name="Drula E."/>
            <person name="Henrissat B."/>
            <person name="Wiebenga A."/>
            <person name="Lubbers R.J."/>
            <person name="Gomes A.C."/>
            <person name="Makela M.R."/>
            <person name="Stajich J."/>
            <person name="Grigoriev I.V."/>
            <person name="Mortensen U.H."/>
            <person name="De vries R.P."/>
            <person name="Baker S.E."/>
            <person name="Andersen M.R."/>
        </authorList>
    </citation>
    <scope>NUCLEOTIDE SEQUENCE [LARGE SCALE GENOMIC DNA]</scope>
    <source>
        <strain evidence="2 3">CBS 600.67</strain>
    </source>
</reference>
<gene>
    <name evidence="2" type="ORF">BDW59DRAFT_172571</name>
</gene>
<dbReference type="PANTHER" id="PTHR30575:SF0">
    <property type="entry name" value="XAA-ARG DIPEPTIDASE"/>
    <property type="match status" value="1"/>
</dbReference>
<sequence>MAIQISASSSHQQTIDARHQELWDINQKVAHDNITSLLRDLGFSVTPHAHGLETSFTAEYGSGGRLVAFNAEYDALPRIGHACGHNLITMMSIAAFLGLKIINAGGFDGVDACLMTHPGPPDECAGFTGDACMPTLANHKSTVRFNGMAVNALDAMVLGYNGISVLRQQIHPSDRVHCVVSDGETRPNVITGAAASLDCYVRSPTLDSANELLTRVRRCFDGAAIQTGCKADFTMVNKYVDLRPNPTMCTAYADAMQSLGFKVKCDLDSKGVPGSTDQGNVSYECPAFQAYVVIPAEPGRKNHTPGFTATVATREAHDLCIAVAKSMALVGWRVLADEDMAAKVKHDFEQDKKRRGSGIDHHRC</sequence>
<dbReference type="SUPFAM" id="SSF53187">
    <property type="entry name" value="Zn-dependent exopeptidases"/>
    <property type="match status" value="1"/>
</dbReference>
<protein>
    <recommendedName>
        <fullName evidence="1">Peptidase M20 domain-containing protein 2</fullName>
    </recommendedName>
</protein>
<dbReference type="Proteomes" id="UP001610335">
    <property type="component" value="Unassembled WGS sequence"/>
</dbReference>
<dbReference type="Gene3D" id="3.40.630.10">
    <property type="entry name" value="Zn peptidases"/>
    <property type="match status" value="2"/>
</dbReference>
<dbReference type="InterPro" id="IPR017144">
    <property type="entry name" value="Xaa-Arg_dipeptidase"/>
</dbReference>
<keyword evidence="3" id="KW-1185">Reference proteome</keyword>
<comment type="similarity">
    <text evidence="1">Belongs to the peptidase M20A family.</text>
</comment>
<evidence type="ECO:0000313" key="2">
    <source>
        <dbReference type="EMBL" id="KAL2825077.1"/>
    </source>
</evidence>
<dbReference type="PIRSF" id="PIRSF037226">
    <property type="entry name" value="Amidohydrolase_ACY1L2_prd"/>
    <property type="match status" value="1"/>
</dbReference>
<proteinExistence type="inferred from homology"/>
<organism evidence="2 3">
    <name type="scientific">Aspergillus cavernicola</name>
    <dbReference type="NCBI Taxonomy" id="176166"/>
    <lineage>
        <taxon>Eukaryota</taxon>
        <taxon>Fungi</taxon>
        <taxon>Dikarya</taxon>
        <taxon>Ascomycota</taxon>
        <taxon>Pezizomycotina</taxon>
        <taxon>Eurotiomycetes</taxon>
        <taxon>Eurotiomycetidae</taxon>
        <taxon>Eurotiales</taxon>
        <taxon>Aspergillaceae</taxon>
        <taxon>Aspergillus</taxon>
        <taxon>Aspergillus subgen. Nidulantes</taxon>
    </lineage>
</organism>
<name>A0ABR4IBS7_9EURO</name>
<dbReference type="InterPro" id="IPR052030">
    <property type="entry name" value="Peptidase_M20/M20A_hydrolases"/>
</dbReference>
<comment type="caution">
    <text evidence="2">The sequence shown here is derived from an EMBL/GenBank/DDBJ whole genome shotgun (WGS) entry which is preliminary data.</text>
</comment>
<dbReference type="PANTHER" id="PTHR30575">
    <property type="entry name" value="PEPTIDASE M20"/>
    <property type="match status" value="1"/>
</dbReference>